<sequence length="185" mass="21210">MVIPNLFPIPFIMENSVQANNMQGTPSLFKDEFNCTTLDIDFSMEEDVNMTYEMFGLDLPTNSEIDAVAVEPLYTPVPIRSKYLQLKGDSIDAYLNSSENDDFAYHYDQINAILLSSDNTFIVADKIRNYLQYNFMRITDPDQYNPAPDGKDQVEWFLEEGIGYWSDFTSAFCVFARAFGIASRF</sequence>
<gene>
    <name evidence="2" type="ORF">S12H4_19172</name>
</gene>
<feature type="domain" description="Transglutaminase-like" evidence="1">
    <location>
        <begin position="124"/>
        <end position="185"/>
    </location>
</feature>
<comment type="caution">
    <text evidence="2">The sequence shown here is derived from an EMBL/GenBank/DDBJ whole genome shotgun (WGS) entry which is preliminary data.</text>
</comment>
<evidence type="ECO:0000313" key="2">
    <source>
        <dbReference type="EMBL" id="GAI81904.1"/>
    </source>
</evidence>
<organism evidence="2">
    <name type="scientific">marine sediment metagenome</name>
    <dbReference type="NCBI Taxonomy" id="412755"/>
    <lineage>
        <taxon>unclassified sequences</taxon>
        <taxon>metagenomes</taxon>
        <taxon>ecological metagenomes</taxon>
    </lineage>
</organism>
<reference evidence="2" key="1">
    <citation type="journal article" date="2014" name="Front. Microbiol.">
        <title>High frequency of phylogenetically diverse reductive dehalogenase-homologous genes in deep subseafloor sedimentary metagenomes.</title>
        <authorList>
            <person name="Kawai M."/>
            <person name="Futagami T."/>
            <person name="Toyoda A."/>
            <person name="Takaki Y."/>
            <person name="Nishi S."/>
            <person name="Hori S."/>
            <person name="Arai W."/>
            <person name="Tsubouchi T."/>
            <person name="Morono Y."/>
            <person name="Uchiyama I."/>
            <person name="Ito T."/>
            <person name="Fujiyama A."/>
            <person name="Inagaki F."/>
            <person name="Takami H."/>
        </authorList>
    </citation>
    <scope>NUCLEOTIDE SEQUENCE</scope>
    <source>
        <strain evidence="2">Expedition CK06-06</strain>
    </source>
</reference>
<proteinExistence type="predicted"/>
<dbReference type="AlphaFoldDB" id="X1TPD8"/>
<dbReference type="SUPFAM" id="SSF54001">
    <property type="entry name" value="Cysteine proteinases"/>
    <property type="match status" value="1"/>
</dbReference>
<dbReference type="InterPro" id="IPR002931">
    <property type="entry name" value="Transglutaminase-like"/>
</dbReference>
<accession>X1TPD8</accession>
<feature type="non-terminal residue" evidence="2">
    <location>
        <position position="185"/>
    </location>
</feature>
<protein>
    <recommendedName>
        <fullName evidence="1">Transglutaminase-like domain-containing protein</fullName>
    </recommendedName>
</protein>
<evidence type="ECO:0000259" key="1">
    <source>
        <dbReference type="Pfam" id="PF01841"/>
    </source>
</evidence>
<dbReference type="Pfam" id="PF01841">
    <property type="entry name" value="Transglut_core"/>
    <property type="match status" value="1"/>
</dbReference>
<name>X1TPD8_9ZZZZ</name>
<dbReference type="EMBL" id="BARW01009553">
    <property type="protein sequence ID" value="GAI81904.1"/>
    <property type="molecule type" value="Genomic_DNA"/>
</dbReference>
<dbReference type="InterPro" id="IPR038765">
    <property type="entry name" value="Papain-like_cys_pep_sf"/>
</dbReference>